<reference evidence="1 2" key="1">
    <citation type="submission" date="2015-10" db="EMBL/GenBank/DDBJ databases">
        <title>Draft genome sequence of pyrrolomycin-producing Streptomyces vitaminophilus.</title>
        <authorList>
            <person name="Graham D.E."/>
            <person name="Mahan K.M."/>
            <person name="Klingeman D.M."/>
            <person name="Hettich R.L."/>
            <person name="Parry R.J."/>
        </authorList>
    </citation>
    <scope>NUCLEOTIDE SEQUENCE [LARGE SCALE GENOMIC DNA]</scope>
    <source>
        <strain evidence="1 2">ATCC 31673</strain>
    </source>
</reference>
<dbReference type="AlphaFoldDB" id="A0A0T6LRJ8"/>
<evidence type="ECO:0000313" key="2">
    <source>
        <dbReference type="Proteomes" id="UP000050867"/>
    </source>
</evidence>
<dbReference type="EMBL" id="LLZU01000020">
    <property type="protein sequence ID" value="KRV48672.1"/>
    <property type="molecule type" value="Genomic_DNA"/>
</dbReference>
<gene>
    <name evidence="1" type="ORF">AQ490_24375</name>
</gene>
<sequence length="82" mass="9416">MIQLGTVGRISSGDDSGKFVKIQKLPDDPPSFLILIAHDREFRHGYGDYWVEDYGSLQEFFREGQWVVQWLEPEEELGGGRS</sequence>
<proteinExistence type="predicted"/>
<evidence type="ECO:0000313" key="1">
    <source>
        <dbReference type="EMBL" id="KRV48672.1"/>
    </source>
</evidence>
<accession>A0A0T6LRJ8</accession>
<dbReference type="Proteomes" id="UP000050867">
    <property type="component" value="Unassembled WGS sequence"/>
</dbReference>
<keyword evidence="2" id="KW-1185">Reference proteome</keyword>
<name>A0A0T6LRJ8_WENVI</name>
<protein>
    <submittedName>
        <fullName evidence="1">Uncharacterized protein</fullName>
    </submittedName>
</protein>
<comment type="caution">
    <text evidence="1">The sequence shown here is derived from an EMBL/GenBank/DDBJ whole genome shotgun (WGS) entry which is preliminary data.</text>
</comment>
<organism evidence="1 2">
    <name type="scientific">Wenjunlia vitaminophila</name>
    <name type="common">Streptomyces vitaminophilus</name>
    <dbReference type="NCBI Taxonomy" id="76728"/>
    <lineage>
        <taxon>Bacteria</taxon>
        <taxon>Bacillati</taxon>
        <taxon>Actinomycetota</taxon>
        <taxon>Actinomycetes</taxon>
        <taxon>Kitasatosporales</taxon>
        <taxon>Streptomycetaceae</taxon>
        <taxon>Wenjunlia</taxon>
    </lineage>
</organism>